<protein>
    <submittedName>
        <fullName evidence="1">Uncharacterized protein</fullName>
    </submittedName>
</protein>
<sequence length="148" mass="17111">MCHICAISEIAKKDRWPKPLEASKTDLHLLIPMIHDQYEHFHAVKQQIPTTPIPETLITLLRTLRELLNSLEDDREKWWTSPAKRELRKKLDLEGDQKKMSELQKINNAVRDRLGETQAKLGGFVRWTLGFNGGVYELENAWRVAGGV</sequence>
<evidence type="ECO:0000313" key="1">
    <source>
        <dbReference type="EMBL" id="SMR52976.1"/>
    </source>
</evidence>
<gene>
    <name evidence="1" type="ORF">ZT1E4_G6251</name>
</gene>
<dbReference type="EMBL" id="LT854257">
    <property type="protein sequence ID" value="SMR52976.1"/>
    <property type="molecule type" value="Genomic_DNA"/>
</dbReference>
<organism evidence="1 2">
    <name type="scientific">Zymoseptoria tritici ST99CH_1E4</name>
    <dbReference type="NCBI Taxonomy" id="1276532"/>
    <lineage>
        <taxon>Eukaryota</taxon>
        <taxon>Fungi</taxon>
        <taxon>Dikarya</taxon>
        <taxon>Ascomycota</taxon>
        <taxon>Pezizomycotina</taxon>
        <taxon>Dothideomycetes</taxon>
        <taxon>Dothideomycetidae</taxon>
        <taxon>Mycosphaerellales</taxon>
        <taxon>Mycosphaerellaceae</taxon>
        <taxon>Zymoseptoria</taxon>
    </lineage>
</organism>
<evidence type="ECO:0000313" key="2">
    <source>
        <dbReference type="Proteomes" id="UP000245764"/>
    </source>
</evidence>
<dbReference type="AlphaFoldDB" id="A0A2H1GHC9"/>
<reference evidence="2" key="1">
    <citation type="submission" date="2017-05" db="EMBL/GenBank/DDBJ databases">
        <authorList>
            <person name="Song R."/>
            <person name="Chenine A.L."/>
            <person name="Ruprecht R.M."/>
        </authorList>
    </citation>
    <scope>NUCLEOTIDE SEQUENCE [LARGE SCALE GENOMIC DNA]</scope>
</reference>
<proteinExistence type="predicted"/>
<name>A0A2H1GHC9_ZYMTR</name>
<dbReference type="Proteomes" id="UP000245764">
    <property type="component" value="Chromosome 5"/>
</dbReference>
<accession>A0A2H1GHC9</accession>